<dbReference type="GeneID" id="109465712"/>
<feature type="signal peptide" evidence="3">
    <location>
        <begin position="1"/>
        <end position="23"/>
    </location>
</feature>
<dbReference type="AlphaFoldDB" id="A0A6P4XPN0"/>
<keyword evidence="3" id="KW-0732">Signal</keyword>
<gene>
    <name evidence="5 6" type="primary">LOC109465712</name>
</gene>
<dbReference type="KEGG" id="bbel:109465712"/>
<evidence type="ECO:0000256" key="3">
    <source>
        <dbReference type="SAM" id="SignalP"/>
    </source>
</evidence>
<keyword evidence="4" id="KW-1185">Reference proteome</keyword>
<name>A0A6P4XPN0_BRABE</name>
<keyword evidence="2" id="KW-1133">Transmembrane helix</keyword>
<sequence length="217" mass="23050">MSIKSKVGTAAAIMAMVFVLVYAEDAPAELDLASTACAEGEVPDGLGHCVACDTCRLYPDSPYCTLCGNPGKVTKTPDQWKVGVGIGVPALVIFATLAVLLYRLWYKRRQDEEKQMGQGNQGGAVQMPVAPQIQDNQVRIQLDGQARRPQGPQVTIRAEQETGEESAGFEPSIPIQAEDAAAGNFAGTAPPTGQQLQPSDEEMPLISHDDNAATVPK</sequence>
<evidence type="ECO:0000256" key="1">
    <source>
        <dbReference type="SAM" id="MobiDB-lite"/>
    </source>
</evidence>
<evidence type="ECO:0000313" key="6">
    <source>
        <dbReference type="RefSeq" id="XP_019618650.1"/>
    </source>
</evidence>
<dbReference type="RefSeq" id="XP_019618649.1">
    <property type="nucleotide sequence ID" value="XM_019763090.1"/>
</dbReference>
<dbReference type="RefSeq" id="XP_019618650.1">
    <property type="nucleotide sequence ID" value="XM_019763091.1"/>
</dbReference>
<organism evidence="4 6">
    <name type="scientific">Branchiostoma belcheri</name>
    <name type="common">Amphioxus</name>
    <dbReference type="NCBI Taxonomy" id="7741"/>
    <lineage>
        <taxon>Eukaryota</taxon>
        <taxon>Metazoa</taxon>
        <taxon>Chordata</taxon>
        <taxon>Cephalochordata</taxon>
        <taxon>Leptocardii</taxon>
        <taxon>Amphioxiformes</taxon>
        <taxon>Branchiostomatidae</taxon>
        <taxon>Branchiostoma</taxon>
    </lineage>
</organism>
<protein>
    <submittedName>
        <fullName evidence="5 6">Uncharacterized protein LOC109465712</fullName>
    </submittedName>
</protein>
<evidence type="ECO:0000313" key="4">
    <source>
        <dbReference type="Proteomes" id="UP000515135"/>
    </source>
</evidence>
<evidence type="ECO:0000313" key="5">
    <source>
        <dbReference type="RefSeq" id="XP_019618649.1"/>
    </source>
</evidence>
<feature type="region of interest" description="Disordered" evidence="1">
    <location>
        <begin position="144"/>
        <end position="217"/>
    </location>
</feature>
<keyword evidence="2" id="KW-0812">Transmembrane</keyword>
<dbReference type="OrthoDB" id="9994142at2759"/>
<proteinExistence type="predicted"/>
<evidence type="ECO:0000256" key="2">
    <source>
        <dbReference type="SAM" id="Phobius"/>
    </source>
</evidence>
<keyword evidence="2" id="KW-0472">Membrane</keyword>
<feature type="chain" id="PRO_5044647490" evidence="3">
    <location>
        <begin position="24"/>
        <end position="217"/>
    </location>
</feature>
<dbReference type="Proteomes" id="UP000515135">
    <property type="component" value="Unplaced"/>
</dbReference>
<feature type="transmembrane region" description="Helical" evidence="2">
    <location>
        <begin position="82"/>
        <end position="106"/>
    </location>
</feature>
<reference evidence="5 6" key="1">
    <citation type="submission" date="2025-04" db="UniProtKB">
        <authorList>
            <consortium name="RefSeq"/>
        </authorList>
    </citation>
    <scope>IDENTIFICATION</scope>
    <source>
        <tissue evidence="5 6">Gonad</tissue>
    </source>
</reference>
<accession>A0A6P4XPN0</accession>